<dbReference type="GO" id="GO:0008199">
    <property type="term" value="F:ferric iron binding"/>
    <property type="evidence" value="ECO:0007669"/>
    <property type="project" value="InterPro"/>
</dbReference>
<dbReference type="PANTHER" id="PTHR16821:SF2">
    <property type="entry name" value="FRATAXIN, MITOCHONDRIAL"/>
    <property type="match status" value="1"/>
</dbReference>
<dbReference type="SUPFAM" id="SSF55387">
    <property type="entry name" value="Frataxin/Nqo15-like"/>
    <property type="match status" value="1"/>
</dbReference>
<dbReference type="AlphaFoldDB" id="A0A0F6SEN6"/>
<reference evidence="3 4" key="1">
    <citation type="submission" date="2015-03" db="EMBL/GenBank/DDBJ databases">
        <title>Genome assembly of Sandaracinus amylolyticus DSM 53668.</title>
        <authorList>
            <person name="Sharma G."/>
            <person name="Subramanian S."/>
        </authorList>
    </citation>
    <scope>NUCLEOTIDE SEQUENCE [LARGE SCALE GENOMIC DNA]</scope>
    <source>
        <strain evidence="3 4">DSM 53668</strain>
    </source>
</reference>
<dbReference type="NCBIfam" id="TIGR03421">
    <property type="entry name" value="FeS_CyaY"/>
    <property type="match status" value="1"/>
</dbReference>
<keyword evidence="2" id="KW-0408">Iron</keyword>
<evidence type="ECO:0000313" key="3">
    <source>
        <dbReference type="EMBL" id="AKF05509.1"/>
    </source>
</evidence>
<dbReference type="InterPro" id="IPR002908">
    <property type="entry name" value="Frataxin/CyaY"/>
</dbReference>
<comment type="similarity">
    <text evidence="1">Belongs to the frataxin family.</text>
</comment>
<dbReference type="PANTHER" id="PTHR16821">
    <property type="entry name" value="FRATAXIN"/>
    <property type="match status" value="1"/>
</dbReference>
<gene>
    <name evidence="3" type="ORF">DB32_002658</name>
</gene>
<dbReference type="STRING" id="927083.DB32_002658"/>
<evidence type="ECO:0000256" key="1">
    <source>
        <dbReference type="ARBA" id="ARBA00008183"/>
    </source>
</evidence>
<dbReference type="Pfam" id="PF01491">
    <property type="entry name" value="Frataxin_Cyay"/>
    <property type="match status" value="1"/>
</dbReference>
<dbReference type="SMART" id="SM01219">
    <property type="entry name" value="Frataxin_Cyay"/>
    <property type="match status" value="1"/>
</dbReference>
<dbReference type="Gene3D" id="3.30.920.10">
    <property type="entry name" value="Frataxin/CyaY"/>
    <property type="match status" value="1"/>
</dbReference>
<evidence type="ECO:0000313" key="4">
    <source>
        <dbReference type="Proteomes" id="UP000034883"/>
    </source>
</evidence>
<evidence type="ECO:0000256" key="2">
    <source>
        <dbReference type="ARBA" id="ARBA00023004"/>
    </source>
</evidence>
<protein>
    <submittedName>
        <fullName evidence="3">Frataxin protein</fullName>
    </submittedName>
</protein>
<dbReference type="PROSITE" id="PS50810">
    <property type="entry name" value="FRATAXIN_2"/>
    <property type="match status" value="1"/>
</dbReference>
<dbReference type="EMBL" id="CP011125">
    <property type="protein sequence ID" value="AKF05509.1"/>
    <property type="molecule type" value="Genomic_DNA"/>
</dbReference>
<dbReference type="GO" id="GO:0008198">
    <property type="term" value="F:ferrous iron binding"/>
    <property type="evidence" value="ECO:0007669"/>
    <property type="project" value="TreeGrafter"/>
</dbReference>
<proteinExistence type="inferred from homology"/>
<dbReference type="GO" id="GO:0016226">
    <property type="term" value="P:iron-sulfur cluster assembly"/>
    <property type="evidence" value="ECO:0007669"/>
    <property type="project" value="InterPro"/>
</dbReference>
<keyword evidence="4" id="KW-1185">Reference proteome</keyword>
<accession>A0A0F6SEN6</accession>
<dbReference type="InterPro" id="IPR036524">
    <property type="entry name" value="Frataxin/CyaY_sf"/>
</dbReference>
<name>A0A0F6SEN6_9BACT</name>
<dbReference type="Proteomes" id="UP000034883">
    <property type="component" value="Chromosome"/>
</dbReference>
<dbReference type="KEGG" id="samy:DB32_002658"/>
<organism evidence="3 4">
    <name type="scientific">Sandaracinus amylolyticus</name>
    <dbReference type="NCBI Taxonomy" id="927083"/>
    <lineage>
        <taxon>Bacteria</taxon>
        <taxon>Pseudomonadati</taxon>
        <taxon>Myxococcota</taxon>
        <taxon>Polyangia</taxon>
        <taxon>Polyangiales</taxon>
        <taxon>Sandaracinaceae</taxon>
        <taxon>Sandaracinus</taxon>
    </lineage>
</organism>
<dbReference type="GO" id="GO:0005829">
    <property type="term" value="C:cytosol"/>
    <property type="evidence" value="ECO:0007669"/>
    <property type="project" value="TreeGrafter"/>
</dbReference>
<sequence length="114" mass="13030">MREGTTMDESRYLDLAHRTFKRILDAFDDVDIEDADAESAGDVITIAWKDGSRCVVNTQRPVRQVWLAGGDRAWHFDWDERSERWLDDKGSGTELCETIETIARTKGVEIAIAR</sequence>